<dbReference type="OrthoDB" id="591557at2759"/>
<dbReference type="InterPro" id="IPR017451">
    <property type="entry name" value="F-box-assoc_interact_dom"/>
</dbReference>
<dbReference type="EMBL" id="PKPP01008789">
    <property type="protein sequence ID" value="PWA49775.1"/>
    <property type="molecule type" value="Genomic_DNA"/>
</dbReference>
<dbReference type="Proteomes" id="UP000245207">
    <property type="component" value="Unassembled WGS sequence"/>
</dbReference>
<sequence length="399" mass="45531">MSDVPMPPDILSQILSWLPVSSLLKLRLVSKTFRNLIDSSYVIKLHISHSLDSNTNNNLIFGGDRSLHFLNLDSCDTTSTSNVVKKIDNPLYFALYDTVILGSCNGVVCLCTTEPDNEVAFWNPLVRKFRKMRMVPAKNIDGMGRGICIKGFGYDHVKDDFKVVRLVQYVSLFNELEYSKIEVFGARSDGVRREVGEFPYYLCYRRYFNVFANGALHWLVSEKPGRKGEFLIAAFDVTKDELRLVPNPDIVKENVKVDLAILGGCVCMVCNYPKKNVDIWVMKSYGVQESWSKLISTSDAKLVVELDFLRPIVYSKSGKEVLLEKNFQRLYWYDLESKMAKRFKVAGMPRLFVTELFTGSLVQVTVGNVSKNGKKKEKIDNQKVRKKDDFLSKGFRLVL</sequence>
<dbReference type="Pfam" id="PF00646">
    <property type="entry name" value="F-box"/>
    <property type="match status" value="1"/>
</dbReference>
<protein>
    <submittedName>
        <fullName evidence="2">F-box and associated interaction domains-containing protein</fullName>
    </submittedName>
</protein>
<feature type="domain" description="F-box" evidence="1">
    <location>
        <begin position="1"/>
        <end position="46"/>
    </location>
</feature>
<keyword evidence="3" id="KW-1185">Reference proteome</keyword>
<evidence type="ECO:0000313" key="2">
    <source>
        <dbReference type="EMBL" id="PWA49775.1"/>
    </source>
</evidence>
<gene>
    <name evidence="2" type="ORF">CTI12_AA480120</name>
</gene>
<dbReference type="NCBIfam" id="TIGR01640">
    <property type="entry name" value="F_box_assoc_1"/>
    <property type="match status" value="1"/>
</dbReference>
<dbReference type="PROSITE" id="PS50181">
    <property type="entry name" value="FBOX"/>
    <property type="match status" value="1"/>
</dbReference>
<accession>A0A2U1LLB4</accession>
<dbReference type="SUPFAM" id="SSF81383">
    <property type="entry name" value="F-box domain"/>
    <property type="match status" value="1"/>
</dbReference>
<reference evidence="2 3" key="1">
    <citation type="journal article" date="2018" name="Mol. Plant">
        <title>The genome of Artemisia annua provides insight into the evolution of Asteraceae family and artemisinin biosynthesis.</title>
        <authorList>
            <person name="Shen Q."/>
            <person name="Zhang L."/>
            <person name="Liao Z."/>
            <person name="Wang S."/>
            <person name="Yan T."/>
            <person name="Shi P."/>
            <person name="Liu M."/>
            <person name="Fu X."/>
            <person name="Pan Q."/>
            <person name="Wang Y."/>
            <person name="Lv Z."/>
            <person name="Lu X."/>
            <person name="Zhang F."/>
            <person name="Jiang W."/>
            <person name="Ma Y."/>
            <person name="Chen M."/>
            <person name="Hao X."/>
            <person name="Li L."/>
            <person name="Tang Y."/>
            <person name="Lv G."/>
            <person name="Zhou Y."/>
            <person name="Sun X."/>
            <person name="Brodelius P.E."/>
            <person name="Rose J.K.C."/>
            <person name="Tang K."/>
        </authorList>
    </citation>
    <scope>NUCLEOTIDE SEQUENCE [LARGE SCALE GENOMIC DNA]</scope>
    <source>
        <strain evidence="3">cv. Huhao1</strain>
        <tissue evidence="2">Leaf</tissue>
    </source>
</reference>
<dbReference type="STRING" id="35608.A0A2U1LLB4"/>
<evidence type="ECO:0000313" key="3">
    <source>
        <dbReference type="Proteomes" id="UP000245207"/>
    </source>
</evidence>
<dbReference type="InterPro" id="IPR006527">
    <property type="entry name" value="F-box-assoc_dom_typ1"/>
</dbReference>
<proteinExistence type="predicted"/>
<dbReference type="Pfam" id="PF07734">
    <property type="entry name" value="FBA_1"/>
    <property type="match status" value="1"/>
</dbReference>
<dbReference type="AlphaFoldDB" id="A0A2U1LLB4"/>
<dbReference type="PANTHER" id="PTHR31672:SF13">
    <property type="entry name" value="F-BOX PROTEIN CPR30-LIKE"/>
    <property type="match status" value="1"/>
</dbReference>
<dbReference type="Gene3D" id="1.20.1280.50">
    <property type="match status" value="1"/>
</dbReference>
<dbReference type="PANTHER" id="PTHR31672">
    <property type="entry name" value="BNACNNG10540D PROTEIN"/>
    <property type="match status" value="1"/>
</dbReference>
<dbReference type="InterPro" id="IPR036047">
    <property type="entry name" value="F-box-like_dom_sf"/>
</dbReference>
<dbReference type="InterPro" id="IPR050796">
    <property type="entry name" value="SCF_F-box_component"/>
</dbReference>
<name>A0A2U1LLB4_ARTAN</name>
<organism evidence="2 3">
    <name type="scientific">Artemisia annua</name>
    <name type="common">Sweet wormwood</name>
    <dbReference type="NCBI Taxonomy" id="35608"/>
    <lineage>
        <taxon>Eukaryota</taxon>
        <taxon>Viridiplantae</taxon>
        <taxon>Streptophyta</taxon>
        <taxon>Embryophyta</taxon>
        <taxon>Tracheophyta</taxon>
        <taxon>Spermatophyta</taxon>
        <taxon>Magnoliopsida</taxon>
        <taxon>eudicotyledons</taxon>
        <taxon>Gunneridae</taxon>
        <taxon>Pentapetalae</taxon>
        <taxon>asterids</taxon>
        <taxon>campanulids</taxon>
        <taxon>Asterales</taxon>
        <taxon>Asteraceae</taxon>
        <taxon>Asteroideae</taxon>
        <taxon>Anthemideae</taxon>
        <taxon>Artemisiinae</taxon>
        <taxon>Artemisia</taxon>
    </lineage>
</organism>
<comment type="caution">
    <text evidence="2">The sequence shown here is derived from an EMBL/GenBank/DDBJ whole genome shotgun (WGS) entry which is preliminary data.</text>
</comment>
<evidence type="ECO:0000259" key="1">
    <source>
        <dbReference type="PROSITE" id="PS50181"/>
    </source>
</evidence>
<dbReference type="SMART" id="SM00256">
    <property type="entry name" value="FBOX"/>
    <property type="match status" value="1"/>
</dbReference>
<dbReference type="InterPro" id="IPR001810">
    <property type="entry name" value="F-box_dom"/>
</dbReference>